<dbReference type="CDD" id="cd09620">
    <property type="entry name" value="CBM9_like_3"/>
    <property type="match status" value="1"/>
</dbReference>
<protein>
    <submittedName>
        <fullName evidence="2">Carbohydrate-binding family 9-like protein</fullName>
    </submittedName>
</protein>
<evidence type="ECO:0000259" key="1">
    <source>
        <dbReference type="Pfam" id="PF06452"/>
    </source>
</evidence>
<dbReference type="AlphaFoldDB" id="A0A9D1ET66"/>
<dbReference type="PANTHER" id="PTHR35532:SF5">
    <property type="entry name" value="CARBOHYDRATE-BINDING DOMAIN-CONTAINING PROTEIN"/>
    <property type="match status" value="1"/>
</dbReference>
<organism evidence="2 3">
    <name type="scientific">Candidatus Limivivens intestinipullorum</name>
    <dbReference type="NCBI Taxonomy" id="2840858"/>
    <lineage>
        <taxon>Bacteria</taxon>
        <taxon>Bacillati</taxon>
        <taxon>Bacillota</taxon>
        <taxon>Clostridia</taxon>
        <taxon>Lachnospirales</taxon>
        <taxon>Lachnospiraceae</taxon>
        <taxon>Lachnospiraceae incertae sedis</taxon>
        <taxon>Candidatus Limivivens</taxon>
    </lineage>
</organism>
<dbReference type="Proteomes" id="UP000823935">
    <property type="component" value="Unassembled WGS sequence"/>
</dbReference>
<reference evidence="2" key="2">
    <citation type="journal article" date="2021" name="PeerJ">
        <title>Extensive microbial diversity within the chicken gut microbiome revealed by metagenomics and culture.</title>
        <authorList>
            <person name="Gilroy R."/>
            <person name="Ravi A."/>
            <person name="Getino M."/>
            <person name="Pursley I."/>
            <person name="Horton D.L."/>
            <person name="Alikhan N.F."/>
            <person name="Baker D."/>
            <person name="Gharbi K."/>
            <person name="Hall N."/>
            <person name="Watson M."/>
            <person name="Adriaenssens E.M."/>
            <person name="Foster-Nyarko E."/>
            <person name="Jarju S."/>
            <person name="Secka A."/>
            <person name="Antonio M."/>
            <person name="Oren A."/>
            <person name="Chaudhuri R.R."/>
            <person name="La Ragione R."/>
            <person name="Hildebrand F."/>
            <person name="Pallen M.J."/>
        </authorList>
    </citation>
    <scope>NUCLEOTIDE SEQUENCE</scope>
    <source>
        <strain evidence="2">CHK190-19873</strain>
    </source>
</reference>
<dbReference type="InterPro" id="IPR010502">
    <property type="entry name" value="Carb-bd_dom_fam9"/>
</dbReference>
<name>A0A9D1ET66_9FIRM</name>
<dbReference type="GO" id="GO:0004553">
    <property type="term" value="F:hydrolase activity, hydrolyzing O-glycosyl compounds"/>
    <property type="evidence" value="ECO:0007669"/>
    <property type="project" value="InterPro"/>
</dbReference>
<gene>
    <name evidence="2" type="ORF">IAB44_08050</name>
</gene>
<dbReference type="GO" id="GO:0016052">
    <property type="term" value="P:carbohydrate catabolic process"/>
    <property type="evidence" value="ECO:0007669"/>
    <property type="project" value="InterPro"/>
</dbReference>
<dbReference type="Pfam" id="PF06452">
    <property type="entry name" value="CBM9_1"/>
    <property type="match status" value="1"/>
</dbReference>
<proteinExistence type="predicted"/>
<evidence type="ECO:0000313" key="2">
    <source>
        <dbReference type="EMBL" id="HIS31478.1"/>
    </source>
</evidence>
<reference evidence="2" key="1">
    <citation type="submission" date="2020-10" db="EMBL/GenBank/DDBJ databases">
        <authorList>
            <person name="Gilroy R."/>
        </authorList>
    </citation>
    <scope>NUCLEOTIDE SEQUENCE</scope>
    <source>
        <strain evidence="2">CHK190-19873</strain>
    </source>
</reference>
<dbReference type="SUPFAM" id="SSF49344">
    <property type="entry name" value="CBD9-like"/>
    <property type="match status" value="1"/>
</dbReference>
<feature type="domain" description="Carbohydrate-binding" evidence="1">
    <location>
        <begin position="29"/>
        <end position="120"/>
    </location>
</feature>
<dbReference type="EMBL" id="DVIQ01000043">
    <property type="protein sequence ID" value="HIS31478.1"/>
    <property type="molecule type" value="Genomic_DNA"/>
</dbReference>
<sequence>MNYRVPTPHVPVFAPRVYHCRRATKPFTLDGNLDKEFWADAPWTEDFEDIEGDIRPKPRFRTRAKILWDDENIYFGAELMGDEIWSHVTKRDDVIFRDNDFEIFIDPDSDTQCYCEFEMNARNTVWDLLLTKAYRDQGKPMNGFDLKGLRTAVKIDGELNNPNADNTRWCCEIVMPFETLIECLGQQEKKAPAAGDFWRINFSRVQWTVDVENGEYVKRQNPETGAPLPEDNWVWSPTGIVNMHYPELWGFVFFCSGDEQYAIPEDEKLKWELRRYYYAQHANYDRCGSFSEGLTLPDSPIAPKIQTTDHWFEMSCPTADGKGKLVIFADGKTARYENQ</sequence>
<dbReference type="PANTHER" id="PTHR35532">
    <property type="entry name" value="SIMILAR TO POLYHYDROXYALKANOATE DEPOLYMERASE"/>
    <property type="match status" value="1"/>
</dbReference>
<accession>A0A9D1ET66</accession>
<comment type="caution">
    <text evidence="2">The sequence shown here is derived from an EMBL/GenBank/DDBJ whole genome shotgun (WGS) entry which is preliminary data.</text>
</comment>
<dbReference type="GO" id="GO:0030246">
    <property type="term" value="F:carbohydrate binding"/>
    <property type="evidence" value="ECO:0007669"/>
    <property type="project" value="InterPro"/>
</dbReference>
<evidence type="ECO:0000313" key="3">
    <source>
        <dbReference type="Proteomes" id="UP000823935"/>
    </source>
</evidence>
<dbReference type="Gene3D" id="2.60.40.1190">
    <property type="match status" value="1"/>
</dbReference>